<accession>A0A1J1IW50</accession>
<organism evidence="1 2">
    <name type="scientific">Clunio marinus</name>
    <dbReference type="NCBI Taxonomy" id="568069"/>
    <lineage>
        <taxon>Eukaryota</taxon>
        <taxon>Metazoa</taxon>
        <taxon>Ecdysozoa</taxon>
        <taxon>Arthropoda</taxon>
        <taxon>Hexapoda</taxon>
        <taxon>Insecta</taxon>
        <taxon>Pterygota</taxon>
        <taxon>Neoptera</taxon>
        <taxon>Endopterygota</taxon>
        <taxon>Diptera</taxon>
        <taxon>Nematocera</taxon>
        <taxon>Chironomoidea</taxon>
        <taxon>Chironomidae</taxon>
        <taxon>Clunio</taxon>
    </lineage>
</organism>
<evidence type="ECO:0000313" key="1">
    <source>
        <dbReference type="EMBL" id="CRL04399.1"/>
    </source>
</evidence>
<protein>
    <submittedName>
        <fullName evidence="1">CLUMA_CG017485, isoform A</fullName>
    </submittedName>
</protein>
<reference evidence="1 2" key="1">
    <citation type="submission" date="2015-04" db="EMBL/GenBank/DDBJ databases">
        <authorList>
            <person name="Syromyatnikov M.Y."/>
            <person name="Popov V.N."/>
        </authorList>
    </citation>
    <scope>NUCLEOTIDE SEQUENCE [LARGE SCALE GENOMIC DNA]</scope>
</reference>
<sequence length="87" mass="10046">MIYLTLLSCGKTTQLFTSLRGEKKTIKLSQFLTPRLKSTDEGKEKGKIRTQKGMTYSRLKNYLYDFSNEVTNDKNLKGNENSTYSLH</sequence>
<name>A0A1J1IW50_9DIPT</name>
<keyword evidence="2" id="KW-1185">Reference proteome</keyword>
<proteinExistence type="predicted"/>
<evidence type="ECO:0000313" key="2">
    <source>
        <dbReference type="Proteomes" id="UP000183832"/>
    </source>
</evidence>
<dbReference type="EMBL" id="CVRI01000063">
    <property type="protein sequence ID" value="CRL04399.1"/>
    <property type="molecule type" value="Genomic_DNA"/>
</dbReference>
<dbReference type="AlphaFoldDB" id="A0A1J1IW50"/>
<dbReference type="Proteomes" id="UP000183832">
    <property type="component" value="Unassembled WGS sequence"/>
</dbReference>
<gene>
    <name evidence="1" type="ORF">CLUMA_CG017485</name>
</gene>